<dbReference type="KEGG" id="vg:80550341"/>
<protein>
    <submittedName>
        <fullName evidence="1">Nucleocapsid protein</fullName>
    </submittedName>
</protein>
<name>A0A6B9KP91_9VIRU</name>
<proteinExistence type="predicted"/>
<dbReference type="Proteomes" id="UP000682353">
    <property type="component" value="Genome"/>
</dbReference>
<evidence type="ECO:0000313" key="1">
    <source>
        <dbReference type="EMBL" id="QHA33859.1"/>
    </source>
</evidence>
<dbReference type="GO" id="GO:0019013">
    <property type="term" value="C:viral nucleocapsid"/>
    <property type="evidence" value="ECO:0007669"/>
    <property type="project" value="UniProtKB-KW"/>
</dbReference>
<keyword evidence="1" id="KW-0946">Virion</keyword>
<organism evidence="1 2">
    <name type="scientific">Narangue virus</name>
    <dbReference type="NCBI Taxonomy" id="2689367"/>
    <lineage>
        <taxon>Viruses</taxon>
        <taxon>Riboviria</taxon>
        <taxon>Orthornavirae</taxon>
        <taxon>Negarnaviricota</taxon>
        <taxon>Polyploviricotina</taxon>
        <taxon>Bunyaviricetes</taxon>
        <taxon>Hareavirales</taxon>
        <taxon>Phenuiviridae</taxon>
        <taxon>Mobuvirus</taxon>
        <taxon>Mobuvirus narangueense</taxon>
    </lineage>
</organism>
<reference evidence="1" key="1">
    <citation type="submission" date="2019-10" db="EMBL/GenBank/DDBJ databases">
        <authorList>
            <person name="Nitsche A."/>
            <person name="Hankeln T."/>
            <person name="Acosta O."/>
            <person name="Velez I.D."/>
            <person name="Schiemann D.J."/>
        </authorList>
    </citation>
    <scope>NUCLEOTIDE SEQUENCE</scope>
    <source>
        <strain evidence="1">Mati1754-2</strain>
    </source>
</reference>
<accession>A0A6B9KP91</accession>
<evidence type="ECO:0000313" key="2">
    <source>
        <dbReference type="Proteomes" id="UP000682353"/>
    </source>
</evidence>
<keyword evidence="2" id="KW-1185">Reference proteome</keyword>
<sequence>MNVDESLRKLREKCCICLQKDITQKKPTWICSCTASVYKTTVLESLGKRGQQNLKLKEVPNLLTSKLIAEEKLRQIAYLNPKVLPREVVKGIRAKYPSGPYKDEIYQQRLPEVQSLSQNMSKQTKAGSSEQKPVEVPEVLSDELASTLEDALKHVDVALVTQNMLTIQDVFRYEGFDVAYIQKVFMTLFGQLDEKVMIEVAEGKPRQVSGLENIKGCISLLAFLYNYRGNNTASILDSQKEPNKKNLALLFNRLRIQDRVTETVDGKTKKGKATLTLSRLAAAFPLYSLNIIISDEYKRKLVDMSDFGINQDTAPGKVICHPLAASVLTKRMIENKYHYITFVAAVRLNSIIGPRTKKVDYERIWMFHKAGLNSKALTEKEKEEFWKTIGSPKFEMAKNVMKHVEDEYELSAQVAEEIAKFADE</sequence>
<keyword evidence="1" id="KW-0543">Viral nucleoprotein</keyword>
<dbReference type="RefSeq" id="YP_010839996.1">
    <property type="nucleotide sequence ID" value="NC_078319.1"/>
</dbReference>
<dbReference type="EMBL" id="MN661013">
    <property type="protein sequence ID" value="QHA33859.1"/>
    <property type="molecule type" value="Genomic_RNA"/>
</dbReference>
<dbReference type="GeneID" id="80550341"/>